<proteinExistence type="predicted"/>
<protein>
    <submittedName>
        <fullName evidence="1">Unnamed protein product</fullName>
    </submittedName>
</protein>
<reference evidence="1" key="1">
    <citation type="submission" date="2023-04" db="EMBL/GenBank/DDBJ databases">
        <title>Phytophthora lilii NBRC 32176.</title>
        <authorList>
            <person name="Ichikawa N."/>
            <person name="Sato H."/>
            <person name="Tonouchi N."/>
        </authorList>
    </citation>
    <scope>NUCLEOTIDE SEQUENCE</scope>
    <source>
        <strain evidence="1">NBRC 32176</strain>
    </source>
</reference>
<accession>A0A9W6X0V8</accession>
<dbReference type="AlphaFoldDB" id="A0A9W6X0V8"/>
<keyword evidence="2" id="KW-1185">Reference proteome</keyword>
<sequence>MVFDALQFYFMNMEIATTELGENLTVREDLNDLNSGTTNPMLHHRLVTVLSNGPLVEKNAIKFFEYYEEDEEGNGPYGIIAAAPVENDELYPYFPGQRLRKDVSGAMKVSSFKEAITTWWRRTGDRTRG</sequence>
<evidence type="ECO:0000313" key="2">
    <source>
        <dbReference type="Proteomes" id="UP001165083"/>
    </source>
</evidence>
<dbReference type="EMBL" id="BSXW01000533">
    <property type="protein sequence ID" value="GMF24858.1"/>
    <property type="molecule type" value="Genomic_DNA"/>
</dbReference>
<dbReference type="OrthoDB" id="114042at2759"/>
<comment type="caution">
    <text evidence="1">The sequence shown here is derived from an EMBL/GenBank/DDBJ whole genome shotgun (WGS) entry which is preliminary data.</text>
</comment>
<organism evidence="1 2">
    <name type="scientific">Phytophthora lilii</name>
    <dbReference type="NCBI Taxonomy" id="2077276"/>
    <lineage>
        <taxon>Eukaryota</taxon>
        <taxon>Sar</taxon>
        <taxon>Stramenopiles</taxon>
        <taxon>Oomycota</taxon>
        <taxon>Peronosporomycetes</taxon>
        <taxon>Peronosporales</taxon>
        <taxon>Peronosporaceae</taxon>
        <taxon>Phytophthora</taxon>
    </lineage>
</organism>
<gene>
    <name evidence="1" type="ORF">Plil01_001021200</name>
</gene>
<name>A0A9W6X0V8_9STRA</name>
<dbReference type="Proteomes" id="UP001165083">
    <property type="component" value="Unassembled WGS sequence"/>
</dbReference>
<evidence type="ECO:0000313" key="1">
    <source>
        <dbReference type="EMBL" id="GMF24858.1"/>
    </source>
</evidence>